<evidence type="ECO:0000313" key="5">
    <source>
        <dbReference type="EMBL" id="MFC4722131.1"/>
    </source>
</evidence>
<accession>A0ABV9N1G0</accession>
<dbReference type="Proteomes" id="UP001595953">
    <property type="component" value="Unassembled WGS sequence"/>
</dbReference>
<dbReference type="NCBIfam" id="TIGR03302">
    <property type="entry name" value="OM_YfiO"/>
    <property type="match status" value="1"/>
</dbReference>
<gene>
    <name evidence="5" type="ORF">ACFO5O_07350</name>
</gene>
<dbReference type="InterPro" id="IPR017689">
    <property type="entry name" value="BamD"/>
</dbReference>
<comment type="caution">
    <text evidence="5">The sequence shown here is derived from an EMBL/GenBank/DDBJ whole genome shotgun (WGS) entry which is preliminary data.</text>
</comment>
<dbReference type="RefSeq" id="WP_387962394.1">
    <property type="nucleotide sequence ID" value="NZ_JBHSGP010000012.1"/>
</dbReference>
<feature type="domain" description="Outer membrane lipoprotein BamD-like" evidence="4">
    <location>
        <begin position="33"/>
        <end position="173"/>
    </location>
</feature>
<dbReference type="PROSITE" id="PS51257">
    <property type="entry name" value="PROKAR_LIPOPROTEIN"/>
    <property type="match status" value="1"/>
</dbReference>
<evidence type="ECO:0000256" key="1">
    <source>
        <dbReference type="ARBA" id="ARBA00022729"/>
    </source>
</evidence>
<dbReference type="SUPFAM" id="SSF48452">
    <property type="entry name" value="TPR-like"/>
    <property type="match status" value="1"/>
</dbReference>
<name>A0ABV9N1G0_9FLAO</name>
<proteinExistence type="predicted"/>
<protein>
    <submittedName>
        <fullName evidence="5">Outer membrane protein assembly factor BamD</fullName>
    </submittedName>
</protein>
<evidence type="ECO:0000259" key="4">
    <source>
        <dbReference type="Pfam" id="PF13525"/>
    </source>
</evidence>
<sequence length="271" mass="31859">MKNLFYIILVALTVSSCSEFQKALKSEDTATKFNLGTELYDAGKYSKANRLFAQIVPAYRGKPQAEKLMYMYAMSYYHMRDFHLSGYQLERFQTSYPKSEKAEEALFLSAKSYYMLSPVYSKEQKETNEAIEKLQLFINKYPQSQYLAEANGLIKELDFKLERKAYEIAKQYNTTAYYESSDYEAAIKAFDNFLLEHPGSSFREKAMFYRLESAHKLAVNSVEYKKEERLGIAMGYFNTFKRYFSNSEFYPEAERMNQEMQTELEKFNTKS</sequence>
<reference evidence="6" key="1">
    <citation type="journal article" date="2019" name="Int. J. Syst. Evol. Microbiol.">
        <title>The Global Catalogue of Microorganisms (GCM) 10K type strain sequencing project: providing services to taxonomists for standard genome sequencing and annotation.</title>
        <authorList>
            <consortium name="The Broad Institute Genomics Platform"/>
            <consortium name="The Broad Institute Genome Sequencing Center for Infectious Disease"/>
            <person name="Wu L."/>
            <person name="Ma J."/>
        </authorList>
    </citation>
    <scope>NUCLEOTIDE SEQUENCE [LARGE SCALE GENOMIC DNA]</scope>
    <source>
        <strain evidence="6">CCUG 63682</strain>
    </source>
</reference>
<dbReference type="InterPro" id="IPR039565">
    <property type="entry name" value="BamD-like"/>
</dbReference>
<keyword evidence="6" id="KW-1185">Reference proteome</keyword>
<keyword evidence="3" id="KW-0998">Cell outer membrane</keyword>
<evidence type="ECO:0000256" key="2">
    <source>
        <dbReference type="ARBA" id="ARBA00023136"/>
    </source>
</evidence>
<feature type="domain" description="Outer membrane lipoprotein BamD-like" evidence="4">
    <location>
        <begin position="176"/>
        <end position="263"/>
    </location>
</feature>
<keyword evidence="2" id="KW-0472">Membrane</keyword>
<dbReference type="EMBL" id="JBHSGP010000012">
    <property type="protein sequence ID" value="MFC4722131.1"/>
    <property type="molecule type" value="Genomic_DNA"/>
</dbReference>
<dbReference type="Pfam" id="PF13525">
    <property type="entry name" value="YfiO"/>
    <property type="match status" value="2"/>
</dbReference>
<evidence type="ECO:0000313" key="6">
    <source>
        <dbReference type="Proteomes" id="UP001595953"/>
    </source>
</evidence>
<evidence type="ECO:0000256" key="3">
    <source>
        <dbReference type="ARBA" id="ARBA00023237"/>
    </source>
</evidence>
<organism evidence="5 6">
    <name type="scientific">Geojedonia litorea</name>
    <dbReference type="NCBI Taxonomy" id="1268269"/>
    <lineage>
        <taxon>Bacteria</taxon>
        <taxon>Pseudomonadati</taxon>
        <taxon>Bacteroidota</taxon>
        <taxon>Flavobacteriia</taxon>
        <taxon>Flavobacteriales</taxon>
        <taxon>Flavobacteriaceae</taxon>
        <taxon>Geojedonia</taxon>
    </lineage>
</organism>
<keyword evidence="1" id="KW-0732">Signal</keyword>
<dbReference type="InterPro" id="IPR011990">
    <property type="entry name" value="TPR-like_helical_dom_sf"/>
</dbReference>
<dbReference type="Gene3D" id="1.25.40.10">
    <property type="entry name" value="Tetratricopeptide repeat domain"/>
    <property type="match status" value="1"/>
</dbReference>